<comment type="caution">
    <text evidence="1">The sequence shown here is derived from an EMBL/GenBank/DDBJ whole genome shotgun (WGS) entry which is preliminary data.</text>
</comment>
<dbReference type="EMBL" id="PXYG01000001">
    <property type="protein sequence ID" value="PSJ47681.1"/>
    <property type="molecule type" value="Genomic_DNA"/>
</dbReference>
<name>A0A2P7RBT5_9GAMM</name>
<dbReference type="AlphaFoldDB" id="A0A2P7RBT5"/>
<dbReference type="InterPro" id="IPR021501">
    <property type="entry name" value="DUF3157"/>
</dbReference>
<accession>A0A2P7RBT5</accession>
<protein>
    <submittedName>
        <fullName evidence="1">DUF3157 domain-containing protein</fullName>
    </submittedName>
</protein>
<dbReference type="Proteomes" id="UP000240243">
    <property type="component" value="Unassembled WGS sequence"/>
</dbReference>
<evidence type="ECO:0000313" key="2">
    <source>
        <dbReference type="Proteomes" id="UP000240243"/>
    </source>
</evidence>
<reference evidence="1 2" key="1">
    <citation type="submission" date="2018-03" db="EMBL/GenBank/DDBJ databases">
        <title>The draft genome of Zobellella sp. 59N8.</title>
        <authorList>
            <person name="Liu L."/>
            <person name="Li L."/>
            <person name="Zhang X."/>
            <person name="Liang L."/>
            <person name="Wang T."/>
        </authorList>
    </citation>
    <scope>NUCLEOTIDE SEQUENCE [LARGE SCALE GENOMIC DNA]</scope>
    <source>
        <strain evidence="1 2">59N8</strain>
    </source>
</reference>
<organism evidence="1 2">
    <name type="scientific">Zobellella endophytica</name>
    <dbReference type="NCBI Taxonomy" id="2116700"/>
    <lineage>
        <taxon>Bacteria</taxon>
        <taxon>Pseudomonadati</taxon>
        <taxon>Pseudomonadota</taxon>
        <taxon>Gammaproteobacteria</taxon>
        <taxon>Aeromonadales</taxon>
        <taxon>Aeromonadaceae</taxon>
        <taxon>Zobellella</taxon>
    </lineage>
</organism>
<evidence type="ECO:0000313" key="1">
    <source>
        <dbReference type="EMBL" id="PSJ47681.1"/>
    </source>
</evidence>
<proteinExistence type="predicted"/>
<sequence length="222" mass="24067">MLTGPGYPSPPRPLFAKLDSHLTTRRSVHRPDQESAMNRLIPAGILLLATLGAGQAPAAEQRVTLPDGRQAVLHDDFTWRYLNDVPSGAATPVPVAPASVVVEPASVRVEPGRDKPVLQLSKGGVELLLQPARYQDGRLVIPTRLGNHGSQSVISVVVALTLSDEQGRPLGKEQIRVLTAIKRLPDTYFRPGSRRQGQDIALAVPRADAYRLSADITEVLYR</sequence>
<gene>
    <name evidence="1" type="ORF">C7H85_02300</name>
</gene>
<keyword evidence="2" id="KW-1185">Reference proteome</keyword>
<dbReference type="Pfam" id="PF11355">
    <property type="entry name" value="DUF3157"/>
    <property type="match status" value="1"/>
</dbReference>